<feature type="domain" description="DUF6534" evidence="2">
    <location>
        <begin position="88"/>
        <end position="144"/>
    </location>
</feature>
<name>A0A9P6ASN9_9AGAM</name>
<protein>
    <recommendedName>
        <fullName evidence="2">DUF6534 domain-containing protein</fullName>
    </recommendedName>
</protein>
<keyword evidence="1" id="KW-0472">Membrane</keyword>
<keyword evidence="4" id="KW-1185">Reference proteome</keyword>
<dbReference type="OrthoDB" id="2535105at2759"/>
<keyword evidence="1" id="KW-1133">Transmembrane helix</keyword>
<comment type="caution">
    <text evidence="3">The sequence shown here is derived from an EMBL/GenBank/DDBJ whole genome shotgun (WGS) entry which is preliminary data.</text>
</comment>
<dbReference type="Pfam" id="PF20152">
    <property type="entry name" value="DUF6534"/>
    <property type="match status" value="1"/>
</dbReference>
<feature type="transmembrane region" description="Helical" evidence="1">
    <location>
        <begin position="39"/>
        <end position="65"/>
    </location>
</feature>
<dbReference type="AlphaFoldDB" id="A0A9P6ASN9"/>
<feature type="transmembrane region" description="Helical" evidence="1">
    <location>
        <begin position="115"/>
        <end position="141"/>
    </location>
</feature>
<evidence type="ECO:0000259" key="2">
    <source>
        <dbReference type="Pfam" id="PF20152"/>
    </source>
</evidence>
<dbReference type="InterPro" id="IPR045339">
    <property type="entry name" value="DUF6534"/>
</dbReference>
<feature type="transmembrane region" description="Helical" evidence="1">
    <location>
        <begin position="12"/>
        <end position="33"/>
    </location>
</feature>
<gene>
    <name evidence="3" type="ORF">BS47DRAFT_1197148</name>
</gene>
<keyword evidence="1" id="KW-0812">Transmembrane</keyword>
<dbReference type="EMBL" id="MU129004">
    <property type="protein sequence ID" value="KAF9511181.1"/>
    <property type="molecule type" value="Genomic_DNA"/>
</dbReference>
<evidence type="ECO:0000256" key="1">
    <source>
        <dbReference type="SAM" id="Phobius"/>
    </source>
</evidence>
<feature type="transmembrane region" description="Helical" evidence="1">
    <location>
        <begin position="77"/>
        <end position="103"/>
    </location>
</feature>
<dbReference type="Proteomes" id="UP000886523">
    <property type="component" value="Unassembled WGS sequence"/>
</dbReference>
<sequence length="187" mass="20918">MKTLHIYREFAIYQITVVCASVTVQTFFAYRVYSLSTNLYLGILVEVLVLLQFGFGAITAIKANIILDFKLVVKECTWLIVIWLAIQAVADVVIATSMCILLRSRRTGFQRTDSIINHLVVYTISTGLVTGILSCVVLVLFAKDGFEFSVLILSVPLDEARIGNSPPSNELLTEKQDTVQWSGFCWK</sequence>
<organism evidence="3 4">
    <name type="scientific">Hydnum rufescens UP504</name>
    <dbReference type="NCBI Taxonomy" id="1448309"/>
    <lineage>
        <taxon>Eukaryota</taxon>
        <taxon>Fungi</taxon>
        <taxon>Dikarya</taxon>
        <taxon>Basidiomycota</taxon>
        <taxon>Agaricomycotina</taxon>
        <taxon>Agaricomycetes</taxon>
        <taxon>Cantharellales</taxon>
        <taxon>Hydnaceae</taxon>
        <taxon>Hydnum</taxon>
    </lineage>
</organism>
<evidence type="ECO:0000313" key="4">
    <source>
        <dbReference type="Proteomes" id="UP000886523"/>
    </source>
</evidence>
<accession>A0A9P6ASN9</accession>
<proteinExistence type="predicted"/>
<dbReference type="PANTHER" id="PTHR40465">
    <property type="entry name" value="CHROMOSOME 1, WHOLE GENOME SHOTGUN SEQUENCE"/>
    <property type="match status" value="1"/>
</dbReference>
<reference evidence="3" key="1">
    <citation type="journal article" date="2020" name="Nat. Commun.">
        <title>Large-scale genome sequencing of mycorrhizal fungi provides insights into the early evolution of symbiotic traits.</title>
        <authorList>
            <person name="Miyauchi S."/>
            <person name="Kiss E."/>
            <person name="Kuo A."/>
            <person name="Drula E."/>
            <person name="Kohler A."/>
            <person name="Sanchez-Garcia M."/>
            <person name="Morin E."/>
            <person name="Andreopoulos B."/>
            <person name="Barry K.W."/>
            <person name="Bonito G."/>
            <person name="Buee M."/>
            <person name="Carver A."/>
            <person name="Chen C."/>
            <person name="Cichocki N."/>
            <person name="Clum A."/>
            <person name="Culley D."/>
            <person name="Crous P.W."/>
            <person name="Fauchery L."/>
            <person name="Girlanda M."/>
            <person name="Hayes R.D."/>
            <person name="Keri Z."/>
            <person name="LaButti K."/>
            <person name="Lipzen A."/>
            <person name="Lombard V."/>
            <person name="Magnuson J."/>
            <person name="Maillard F."/>
            <person name="Murat C."/>
            <person name="Nolan M."/>
            <person name="Ohm R.A."/>
            <person name="Pangilinan J."/>
            <person name="Pereira M.F."/>
            <person name="Perotto S."/>
            <person name="Peter M."/>
            <person name="Pfister S."/>
            <person name="Riley R."/>
            <person name="Sitrit Y."/>
            <person name="Stielow J.B."/>
            <person name="Szollosi G."/>
            <person name="Zifcakova L."/>
            <person name="Stursova M."/>
            <person name="Spatafora J.W."/>
            <person name="Tedersoo L."/>
            <person name="Vaario L.M."/>
            <person name="Yamada A."/>
            <person name="Yan M."/>
            <person name="Wang P."/>
            <person name="Xu J."/>
            <person name="Bruns T."/>
            <person name="Baldrian P."/>
            <person name="Vilgalys R."/>
            <person name="Dunand C."/>
            <person name="Henrissat B."/>
            <person name="Grigoriev I.V."/>
            <person name="Hibbett D."/>
            <person name="Nagy L.G."/>
            <person name="Martin F.M."/>
        </authorList>
    </citation>
    <scope>NUCLEOTIDE SEQUENCE</scope>
    <source>
        <strain evidence="3">UP504</strain>
    </source>
</reference>
<dbReference type="PANTHER" id="PTHR40465:SF1">
    <property type="entry name" value="DUF6534 DOMAIN-CONTAINING PROTEIN"/>
    <property type="match status" value="1"/>
</dbReference>
<evidence type="ECO:0000313" key="3">
    <source>
        <dbReference type="EMBL" id="KAF9511181.1"/>
    </source>
</evidence>